<name>A0A098YRT3_9BACT</name>
<dbReference type="RefSeq" id="WP_036928656.1">
    <property type="nucleotide sequence ID" value="NZ_JRPQ01000156.1"/>
</dbReference>
<proteinExistence type="predicted"/>
<evidence type="ECO:0008006" key="3">
    <source>
        <dbReference type="Google" id="ProtNLM"/>
    </source>
</evidence>
<dbReference type="Pfam" id="PF09907">
    <property type="entry name" value="HigB_toxin"/>
    <property type="match status" value="1"/>
</dbReference>
<organism evidence="1 2">
    <name type="scientific">Hoylesella timonensis S9-PR14</name>
    <dbReference type="NCBI Taxonomy" id="1401062"/>
    <lineage>
        <taxon>Bacteria</taxon>
        <taxon>Pseudomonadati</taxon>
        <taxon>Bacteroidota</taxon>
        <taxon>Bacteroidia</taxon>
        <taxon>Bacteroidales</taxon>
        <taxon>Prevotellaceae</taxon>
        <taxon>Hoylesella</taxon>
    </lineage>
</organism>
<evidence type="ECO:0000313" key="2">
    <source>
        <dbReference type="Proteomes" id="UP000029723"/>
    </source>
</evidence>
<reference evidence="1 2" key="1">
    <citation type="submission" date="2014-07" db="EMBL/GenBank/DDBJ databases">
        <authorList>
            <person name="McCorrison J."/>
            <person name="Sanka R."/>
            <person name="Torralba M."/>
            <person name="Gillis M."/>
            <person name="Haft D.H."/>
            <person name="Methe B."/>
            <person name="Sutton G."/>
            <person name="Nelson K.E."/>
        </authorList>
    </citation>
    <scope>NUCLEOTIDE SEQUENCE [LARGE SCALE GENOMIC DNA]</scope>
    <source>
        <strain evidence="1 2">S9-PR14</strain>
    </source>
</reference>
<dbReference type="InterPro" id="IPR018669">
    <property type="entry name" value="Toxin_HigB"/>
</dbReference>
<dbReference type="GO" id="GO:0003723">
    <property type="term" value="F:RNA binding"/>
    <property type="evidence" value="ECO:0007669"/>
    <property type="project" value="InterPro"/>
</dbReference>
<gene>
    <name evidence="1" type="ORF">HMPREF9304_10635</name>
</gene>
<dbReference type="EMBL" id="JRPQ01000156">
    <property type="protein sequence ID" value="KGI21368.1"/>
    <property type="molecule type" value="Genomic_DNA"/>
</dbReference>
<dbReference type="Proteomes" id="UP000029723">
    <property type="component" value="Unassembled WGS sequence"/>
</dbReference>
<accession>A0A098YRT3</accession>
<comment type="caution">
    <text evidence="1">The sequence shown here is derived from an EMBL/GenBank/DDBJ whole genome shotgun (WGS) entry which is preliminary data.</text>
</comment>
<sequence length="101" mass="12048">MRVISQKKIKDFYEQPQYEQAKIPLQQWYYTVRNREYKSFGQILADFTDAVREKGLYIFSIDEGNYKIATSIYFDTGCIYVRFVASLADYKTLIDEWNVTV</sequence>
<dbReference type="AlphaFoldDB" id="A0A098YRT3"/>
<protein>
    <recommendedName>
        <fullName evidence="3">Addiction module toxin RelE</fullName>
    </recommendedName>
</protein>
<dbReference type="GO" id="GO:0110001">
    <property type="term" value="C:toxin-antitoxin complex"/>
    <property type="evidence" value="ECO:0007669"/>
    <property type="project" value="InterPro"/>
</dbReference>
<evidence type="ECO:0000313" key="1">
    <source>
        <dbReference type="EMBL" id="KGI21368.1"/>
    </source>
</evidence>
<dbReference type="GO" id="GO:0004519">
    <property type="term" value="F:endonuclease activity"/>
    <property type="evidence" value="ECO:0007669"/>
    <property type="project" value="InterPro"/>
</dbReference>
<dbReference type="OrthoDB" id="9799912at2"/>